<dbReference type="Gene3D" id="3.40.50.170">
    <property type="entry name" value="Formyl transferase, N-terminal domain"/>
    <property type="match status" value="1"/>
</dbReference>
<dbReference type="Proteomes" id="UP000199062">
    <property type="component" value="Unassembled WGS sequence"/>
</dbReference>
<dbReference type="InterPro" id="IPR002695">
    <property type="entry name" value="PurH-like"/>
</dbReference>
<dbReference type="PANTHER" id="PTHR11692:SF0">
    <property type="entry name" value="BIFUNCTIONAL PURINE BIOSYNTHESIS PROTEIN ATIC"/>
    <property type="match status" value="1"/>
</dbReference>
<dbReference type="EMBL" id="FOZK01000002">
    <property type="protein sequence ID" value="SFS01625.1"/>
    <property type="molecule type" value="Genomic_DNA"/>
</dbReference>
<gene>
    <name evidence="8" type="ORF">SAMN05216559_2521</name>
</gene>
<dbReference type="PIRSF" id="PIRSF000414">
    <property type="entry name" value="AICARFT_IMPCHas"/>
    <property type="match status" value="1"/>
</dbReference>
<dbReference type="PROSITE" id="PS00373">
    <property type="entry name" value="GART"/>
    <property type="match status" value="1"/>
</dbReference>
<dbReference type="OrthoDB" id="52603at2157"/>
<keyword evidence="3 8" id="KW-0808">Transferase</keyword>
<organism evidence="8 9">
    <name type="scientific">Halomicrobium zhouii</name>
    <dbReference type="NCBI Taxonomy" id="767519"/>
    <lineage>
        <taxon>Archaea</taxon>
        <taxon>Methanobacteriati</taxon>
        <taxon>Methanobacteriota</taxon>
        <taxon>Stenosarchaea group</taxon>
        <taxon>Halobacteria</taxon>
        <taxon>Halobacteriales</taxon>
        <taxon>Haloarculaceae</taxon>
        <taxon>Halomicrobium</taxon>
    </lineage>
</organism>
<dbReference type="PANTHER" id="PTHR11692">
    <property type="entry name" value="BIFUNCTIONAL PURINE BIOSYNTHESIS PROTEIN PURH"/>
    <property type="match status" value="1"/>
</dbReference>
<keyword evidence="4" id="KW-0658">Purine biosynthesis</keyword>
<reference evidence="8 9" key="1">
    <citation type="submission" date="2016-10" db="EMBL/GenBank/DDBJ databases">
        <authorList>
            <person name="de Groot N.N."/>
        </authorList>
    </citation>
    <scope>NUCLEOTIDE SEQUENCE [LARGE SCALE GENOMIC DNA]</scope>
    <source>
        <strain evidence="8 9">CGMCC 1.10457</strain>
    </source>
</reference>
<dbReference type="UniPathway" id="UPA00074">
    <property type="reaction ID" value="UER00126"/>
</dbReference>
<protein>
    <recommendedName>
        <fullName evidence="2">phosphoribosylglycinamide formyltransferase 1</fullName>
        <ecNumber evidence="2">2.1.2.2</ecNumber>
    </recommendedName>
</protein>
<keyword evidence="6" id="KW-0511">Multifunctional enzyme</keyword>
<dbReference type="Pfam" id="PF00551">
    <property type="entry name" value="Formyl_trans_N"/>
    <property type="match status" value="1"/>
</dbReference>
<dbReference type="GO" id="GO:0004644">
    <property type="term" value="F:phosphoribosylglycinamide formyltransferase activity"/>
    <property type="evidence" value="ECO:0007669"/>
    <property type="project" value="UniProtKB-EC"/>
</dbReference>
<evidence type="ECO:0000259" key="7">
    <source>
        <dbReference type="Pfam" id="PF00551"/>
    </source>
</evidence>
<evidence type="ECO:0000313" key="9">
    <source>
        <dbReference type="Proteomes" id="UP000199062"/>
    </source>
</evidence>
<dbReference type="InterPro" id="IPR001555">
    <property type="entry name" value="GART_AS"/>
</dbReference>
<dbReference type="FunFam" id="3.40.140.20:FF:000001">
    <property type="entry name" value="Bifunctional purine biosynthesis protein PurH"/>
    <property type="match status" value="1"/>
</dbReference>
<sequence length="526" mass="56620">MKLAGMASNRGRNLMNIADRAPGGASFAVVLTNDADAPVLDAAAERGIPTEVVERENDEEREAHEERVVDALADYDVDLVCLDGYMRVLTETFLDATPTTLNVHPSLLPSFAGMDAHEQVVESGVKLTGCTVHVVDETVDGGPVVTQEPIPVYQGDDEDDLKERVLYEGEFAAYPRAVKWFAEGRVDVDFEAGTVDVDGDDGGAFPTRRLVSDDRAADLRYGENPHQDAALYADPTTTEASVVHADQLNEGAKALSYNNYNDADGALNLIKEFDEPAAAVIKHTNPAGCATAETVAEAYEKALSTDPMSAFGGIVALNRECDADTAEQIIDSFKEVVVAPGYTDAALDVLFEKENLRVLDCDGEFEATETLTEKPLVGGRLVQERDRQHLTADDLEVVTEREPTDEQVESMLFAWHTLKHVKSNGILFAKGTETVGIGMGQVSRVDAVRLAAMKADEHAEGKDSAGAVMASDAFFPFPDGIEEAVDAGIEAVIQPGGSKNDDAVVEAANEHDVAMVFTGQRSFRHD</sequence>
<dbReference type="InterPro" id="IPR002376">
    <property type="entry name" value="Formyl_transf_N"/>
</dbReference>
<dbReference type="RefSeq" id="WP_089816852.1">
    <property type="nucleotide sequence ID" value="NZ_FOZK01000002.1"/>
</dbReference>
<proteinExistence type="inferred from homology"/>
<evidence type="ECO:0000313" key="8">
    <source>
        <dbReference type="EMBL" id="SFS01625.1"/>
    </source>
</evidence>
<evidence type="ECO:0000256" key="1">
    <source>
        <dbReference type="ARBA" id="ARBA00005054"/>
    </source>
</evidence>
<dbReference type="Gene3D" id="3.40.140.20">
    <property type="match status" value="2"/>
</dbReference>
<dbReference type="Pfam" id="PF01808">
    <property type="entry name" value="AICARFT_IMPCHas"/>
    <property type="match status" value="1"/>
</dbReference>
<dbReference type="SUPFAM" id="SSF53328">
    <property type="entry name" value="Formyltransferase"/>
    <property type="match status" value="1"/>
</dbReference>
<dbReference type="NCBIfam" id="NF002049">
    <property type="entry name" value="PRK00881.1"/>
    <property type="match status" value="1"/>
</dbReference>
<dbReference type="NCBIfam" id="TIGR00639">
    <property type="entry name" value="PurN"/>
    <property type="match status" value="1"/>
</dbReference>
<comment type="pathway">
    <text evidence="1">Purine metabolism; IMP biosynthesis via de novo pathway; N(2)-formyl-N(1)-(5-phospho-D-ribosyl)glycinamide from N(1)-(5-phospho-D-ribosyl)glycinamide (10-formyl THF route): step 1/1.</text>
</comment>
<evidence type="ECO:0000256" key="3">
    <source>
        <dbReference type="ARBA" id="ARBA00022679"/>
    </source>
</evidence>
<dbReference type="HAMAP" id="MF_01930">
    <property type="entry name" value="PurN"/>
    <property type="match status" value="1"/>
</dbReference>
<dbReference type="InterPro" id="IPR016193">
    <property type="entry name" value="Cytidine_deaminase-like"/>
</dbReference>
<dbReference type="InterPro" id="IPR004607">
    <property type="entry name" value="GART"/>
</dbReference>
<evidence type="ECO:0000256" key="4">
    <source>
        <dbReference type="ARBA" id="ARBA00022755"/>
    </source>
</evidence>
<dbReference type="GO" id="GO:0004643">
    <property type="term" value="F:phosphoribosylaminoimidazolecarboxamide formyltransferase activity"/>
    <property type="evidence" value="ECO:0007669"/>
    <property type="project" value="InterPro"/>
</dbReference>
<dbReference type="GO" id="GO:0003937">
    <property type="term" value="F:IMP cyclohydrolase activity"/>
    <property type="evidence" value="ECO:0007669"/>
    <property type="project" value="InterPro"/>
</dbReference>
<dbReference type="SMART" id="SM00798">
    <property type="entry name" value="AICARFT_IMPCHas"/>
    <property type="match status" value="1"/>
</dbReference>
<dbReference type="SUPFAM" id="SSF53927">
    <property type="entry name" value="Cytidine deaminase-like"/>
    <property type="match status" value="1"/>
</dbReference>
<dbReference type="AlphaFoldDB" id="A0A1I6LDS9"/>
<dbReference type="InterPro" id="IPR024051">
    <property type="entry name" value="AICAR_Tfase_dup_dom_sf"/>
</dbReference>
<evidence type="ECO:0000256" key="6">
    <source>
        <dbReference type="ARBA" id="ARBA00023268"/>
    </source>
</evidence>
<feature type="domain" description="Formyl transferase N-terminal" evidence="7">
    <location>
        <begin position="1"/>
        <end position="178"/>
    </location>
</feature>
<dbReference type="STRING" id="767519.SAMN05216559_2521"/>
<keyword evidence="9" id="KW-1185">Reference proteome</keyword>
<dbReference type="EC" id="2.1.2.2" evidence="2"/>
<keyword evidence="5 8" id="KW-0378">Hydrolase</keyword>
<dbReference type="GO" id="GO:0005829">
    <property type="term" value="C:cytosol"/>
    <property type="evidence" value="ECO:0007669"/>
    <property type="project" value="TreeGrafter"/>
</dbReference>
<dbReference type="InterPro" id="IPR036477">
    <property type="entry name" value="Formyl_transf_N_sf"/>
</dbReference>
<accession>A0A1I6LDS9</accession>
<name>A0A1I6LDS9_9EURY</name>
<evidence type="ECO:0000256" key="2">
    <source>
        <dbReference type="ARBA" id="ARBA00012254"/>
    </source>
</evidence>
<dbReference type="CDD" id="cd08645">
    <property type="entry name" value="FMT_core_GART"/>
    <property type="match status" value="1"/>
</dbReference>
<evidence type="ECO:0000256" key="5">
    <source>
        <dbReference type="ARBA" id="ARBA00022801"/>
    </source>
</evidence>
<dbReference type="GO" id="GO:0006189">
    <property type="term" value="P:'de novo' IMP biosynthetic process"/>
    <property type="evidence" value="ECO:0007669"/>
    <property type="project" value="UniProtKB-UniPathway"/>
</dbReference>